<evidence type="ECO:0000313" key="3">
    <source>
        <dbReference type="Proteomes" id="UP000324222"/>
    </source>
</evidence>
<accession>A0A5B7ECR3</accession>
<dbReference type="OrthoDB" id="7548200at2759"/>
<dbReference type="AlphaFoldDB" id="A0A5B7ECR3"/>
<comment type="caution">
    <text evidence="2">The sequence shown here is derived from an EMBL/GenBank/DDBJ whole genome shotgun (WGS) entry which is preliminary data.</text>
</comment>
<proteinExistence type="predicted"/>
<evidence type="ECO:0000256" key="1">
    <source>
        <dbReference type="SAM" id="MobiDB-lite"/>
    </source>
</evidence>
<gene>
    <name evidence="2" type="ORF">E2C01_024280</name>
</gene>
<organism evidence="2 3">
    <name type="scientific">Portunus trituberculatus</name>
    <name type="common">Swimming crab</name>
    <name type="synonym">Neptunus trituberculatus</name>
    <dbReference type="NCBI Taxonomy" id="210409"/>
    <lineage>
        <taxon>Eukaryota</taxon>
        <taxon>Metazoa</taxon>
        <taxon>Ecdysozoa</taxon>
        <taxon>Arthropoda</taxon>
        <taxon>Crustacea</taxon>
        <taxon>Multicrustacea</taxon>
        <taxon>Malacostraca</taxon>
        <taxon>Eumalacostraca</taxon>
        <taxon>Eucarida</taxon>
        <taxon>Decapoda</taxon>
        <taxon>Pleocyemata</taxon>
        <taxon>Brachyura</taxon>
        <taxon>Eubrachyura</taxon>
        <taxon>Portunoidea</taxon>
        <taxon>Portunidae</taxon>
        <taxon>Portuninae</taxon>
        <taxon>Portunus</taxon>
    </lineage>
</organism>
<name>A0A5B7ECR3_PORTR</name>
<sequence length="112" mass="12632">MKSVDENVQMLLNIQQSRESREDVEDVLPAPVSSSEELADLCTKLADKFLKNKLARIRACLKTHAKAKISEVETEIREALKHAPKSKGGSRYKEPEPKRRHTSIQDSSDSDD</sequence>
<feature type="region of interest" description="Disordered" evidence="1">
    <location>
        <begin position="79"/>
        <end position="112"/>
    </location>
</feature>
<dbReference type="Proteomes" id="UP000324222">
    <property type="component" value="Unassembled WGS sequence"/>
</dbReference>
<evidence type="ECO:0000313" key="2">
    <source>
        <dbReference type="EMBL" id="MPC31006.1"/>
    </source>
</evidence>
<protein>
    <submittedName>
        <fullName evidence="2">Uncharacterized protein</fullName>
    </submittedName>
</protein>
<reference evidence="2 3" key="1">
    <citation type="submission" date="2019-05" db="EMBL/GenBank/DDBJ databases">
        <title>Another draft genome of Portunus trituberculatus and its Hox gene families provides insights of decapod evolution.</title>
        <authorList>
            <person name="Jeong J.-H."/>
            <person name="Song I."/>
            <person name="Kim S."/>
            <person name="Choi T."/>
            <person name="Kim D."/>
            <person name="Ryu S."/>
            <person name="Kim W."/>
        </authorList>
    </citation>
    <scope>NUCLEOTIDE SEQUENCE [LARGE SCALE GENOMIC DNA]</scope>
    <source>
        <tissue evidence="2">Muscle</tissue>
    </source>
</reference>
<keyword evidence="3" id="KW-1185">Reference proteome</keyword>
<dbReference type="EMBL" id="VSRR010002349">
    <property type="protein sequence ID" value="MPC31006.1"/>
    <property type="molecule type" value="Genomic_DNA"/>
</dbReference>